<dbReference type="HAMAP" id="MF_01937">
    <property type="entry name" value="MenA_1"/>
    <property type="match status" value="1"/>
</dbReference>
<dbReference type="InterPro" id="IPR000537">
    <property type="entry name" value="UbiA_prenyltransferase"/>
</dbReference>
<dbReference type="PIRSF" id="PIRSF005355">
    <property type="entry name" value="UBIAD1"/>
    <property type="match status" value="1"/>
</dbReference>
<dbReference type="EC" id="2.5.1.74" evidence="8 9"/>
<dbReference type="GO" id="GO:0046428">
    <property type="term" value="F:1,4-dihydroxy-2-naphthoate polyprenyltransferase activity"/>
    <property type="evidence" value="ECO:0007669"/>
    <property type="project" value="UniProtKB-UniRule"/>
</dbReference>
<keyword evidence="6 8" id="KW-1133">Transmembrane helix</keyword>
<accession>A0A1I1EGA8</accession>
<dbReference type="InterPro" id="IPR044878">
    <property type="entry name" value="UbiA_sf"/>
</dbReference>
<feature type="transmembrane region" description="Helical" evidence="8">
    <location>
        <begin position="90"/>
        <end position="107"/>
    </location>
</feature>
<dbReference type="InterPro" id="IPR004657">
    <property type="entry name" value="MenA"/>
</dbReference>
<evidence type="ECO:0000256" key="3">
    <source>
        <dbReference type="ARBA" id="ARBA00022475"/>
    </source>
</evidence>
<feature type="transmembrane region" description="Helical" evidence="8">
    <location>
        <begin position="38"/>
        <end position="56"/>
    </location>
</feature>
<feature type="transmembrane region" description="Helical" evidence="8">
    <location>
        <begin position="236"/>
        <end position="255"/>
    </location>
</feature>
<feature type="transmembrane region" description="Helical" evidence="8">
    <location>
        <begin position="143"/>
        <end position="163"/>
    </location>
</feature>
<keyword evidence="2 8" id="KW-0474">Menaquinone biosynthesis</keyword>
<keyword evidence="5 8" id="KW-0812">Transmembrane</keyword>
<dbReference type="PANTHER" id="PTHR13929:SF0">
    <property type="entry name" value="UBIA PRENYLTRANSFERASE DOMAIN-CONTAINING PROTEIN 1"/>
    <property type="match status" value="1"/>
</dbReference>
<feature type="transmembrane region" description="Helical" evidence="8">
    <location>
        <begin position="169"/>
        <end position="190"/>
    </location>
</feature>
<dbReference type="InterPro" id="IPR026046">
    <property type="entry name" value="UBIAD1"/>
</dbReference>
<evidence type="ECO:0000256" key="6">
    <source>
        <dbReference type="ARBA" id="ARBA00022989"/>
    </source>
</evidence>
<evidence type="ECO:0000256" key="5">
    <source>
        <dbReference type="ARBA" id="ARBA00022692"/>
    </source>
</evidence>
<comment type="function">
    <text evidence="8">Conversion of 1,4-dihydroxy-2-naphthoate (DHNA) to demethylmenaquinone (DMK).</text>
</comment>
<comment type="catalytic activity">
    <reaction evidence="8">
        <text>an all-trans-polyprenyl diphosphate + 1,4-dihydroxy-2-naphthoate + H(+) = a 2-demethylmenaquinol + CO2 + diphosphate</text>
        <dbReference type="Rhea" id="RHEA:26478"/>
        <dbReference type="Rhea" id="RHEA-COMP:9563"/>
        <dbReference type="Rhea" id="RHEA-COMP:9564"/>
        <dbReference type="ChEBI" id="CHEBI:11173"/>
        <dbReference type="ChEBI" id="CHEBI:15378"/>
        <dbReference type="ChEBI" id="CHEBI:16526"/>
        <dbReference type="ChEBI" id="CHEBI:33019"/>
        <dbReference type="ChEBI" id="CHEBI:55437"/>
        <dbReference type="ChEBI" id="CHEBI:58914"/>
        <dbReference type="EC" id="2.5.1.74"/>
    </reaction>
</comment>
<keyword evidence="4 8" id="KW-0808">Transferase</keyword>
<dbReference type="OrthoDB" id="9767568at2"/>
<evidence type="ECO:0000313" key="11">
    <source>
        <dbReference type="Proteomes" id="UP000199058"/>
    </source>
</evidence>
<dbReference type="PANTHER" id="PTHR13929">
    <property type="entry name" value="1,4-DIHYDROXY-2-NAPHTHOATE OCTAPRENYLTRANSFERASE"/>
    <property type="match status" value="1"/>
</dbReference>
<evidence type="ECO:0000256" key="7">
    <source>
        <dbReference type="ARBA" id="ARBA00023136"/>
    </source>
</evidence>
<dbReference type="UniPathway" id="UPA00079">
    <property type="reaction ID" value="UER00168"/>
</dbReference>
<evidence type="ECO:0000256" key="4">
    <source>
        <dbReference type="ARBA" id="ARBA00022679"/>
    </source>
</evidence>
<comment type="similarity">
    <text evidence="8">Belongs to the MenA family. Type 1 subfamily.</text>
</comment>
<dbReference type="GO" id="GO:0042371">
    <property type="term" value="P:vitamin K biosynthetic process"/>
    <property type="evidence" value="ECO:0007669"/>
    <property type="project" value="TreeGrafter"/>
</dbReference>
<dbReference type="GO" id="GO:0005886">
    <property type="term" value="C:plasma membrane"/>
    <property type="evidence" value="ECO:0007669"/>
    <property type="project" value="UniProtKB-SubCell"/>
</dbReference>
<feature type="transmembrane region" description="Helical" evidence="8">
    <location>
        <begin position="267"/>
        <end position="287"/>
    </location>
</feature>
<dbReference type="Gene3D" id="1.10.357.140">
    <property type="entry name" value="UbiA prenyltransferase"/>
    <property type="match status" value="1"/>
</dbReference>
<dbReference type="CDD" id="cd13962">
    <property type="entry name" value="PT_UbiA_UBIAD1"/>
    <property type="match status" value="1"/>
</dbReference>
<comment type="subcellular location">
    <subcellularLocation>
        <location evidence="8">Cell membrane</location>
        <topology evidence="8">Multi-pass membrane protein</topology>
    </subcellularLocation>
    <subcellularLocation>
        <location evidence="1">Membrane</location>
        <topology evidence="1">Multi-pass membrane protein</topology>
    </subcellularLocation>
</comment>
<evidence type="ECO:0000256" key="9">
    <source>
        <dbReference type="NCBIfam" id="TIGR00751"/>
    </source>
</evidence>
<comment type="pathway">
    <text evidence="8">Quinol/quinone metabolism; menaquinone biosynthesis; menaquinol from 1,4-dihydroxy-2-naphthoate: step 1/2.</text>
</comment>
<evidence type="ECO:0000256" key="1">
    <source>
        <dbReference type="ARBA" id="ARBA00004141"/>
    </source>
</evidence>
<gene>
    <name evidence="8" type="primary">menA</name>
    <name evidence="10" type="ORF">SAMN05660443_0586</name>
</gene>
<dbReference type="GO" id="GO:0009234">
    <property type="term" value="P:menaquinone biosynthetic process"/>
    <property type="evidence" value="ECO:0007669"/>
    <property type="project" value="UniProtKB-UniRule"/>
</dbReference>
<keyword evidence="7 8" id="KW-0472">Membrane</keyword>
<dbReference type="NCBIfam" id="TIGR00751">
    <property type="entry name" value="menA"/>
    <property type="match status" value="1"/>
</dbReference>
<evidence type="ECO:0000256" key="2">
    <source>
        <dbReference type="ARBA" id="ARBA00022428"/>
    </source>
</evidence>
<proteinExistence type="inferred from homology"/>
<protein>
    <recommendedName>
        <fullName evidence="8 9">1,4-dihydroxy-2-naphthoate octaprenyltransferase</fullName>
        <shortName evidence="8">DHNA-octaprenyltransferase</shortName>
        <ecNumber evidence="8 9">2.5.1.74</ecNumber>
    </recommendedName>
</protein>
<keyword evidence="3 8" id="KW-1003">Cell membrane</keyword>
<dbReference type="AlphaFoldDB" id="A0A1I1EGA8"/>
<organism evidence="10 11">
    <name type="scientific">Marinospirillum celere</name>
    <dbReference type="NCBI Taxonomy" id="1122252"/>
    <lineage>
        <taxon>Bacteria</taxon>
        <taxon>Pseudomonadati</taxon>
        <taxon>Pseudomonadota</taxon>
        <taxon>Gammaproteobacteria</taxon>
        <taxon>Oceanospirillales</taxon>
        <taxon>Oceanospirillaceae</taxon>
        <taxon>Marinospirillum</taxon>
    </lineage>
</organism>
<sequence>MLFHWLLALRPKTLPASVAPILLGSALAASEGNFSGFIFWLAMICALSLQIAVNFANDLFDAASGVDTAERLGPVRVTQAGLIQPHQLKLGLAGILLLAVLSGLMLAAWVSWWLLPLGLASLLAALAYSGGPKPLASLGLGELLVLIFFGWVAVMGSYYLQSLSLNLEAFIYASLLGVWSASIMLVNNIRDRITDAKAAKRTLAVRLGDTHARRLYQGLLISGLSLHWLANPGLSQLSWLPLLLTSPLVLFLLWAIQRWQSRELNRLLALTALLVLIYALAQSWILAK</sequence>
<dbReference type="RefSeq" id="WP_091958882.1">
    <property type="nucleotide sequence ID" value="NZ_FOLH01000001.1"/>
</dbReference>
<dbReference type="STRING" id="1122252.SAMN05660443_0586"/>
<evidence type="ECO:0000313" key="10">
    <source>
        <dbReference type="EMBL" id="SFB86057.1"/>
    </source>
</evidence>
<dbReference type="NCBIfam" id="NF004751">
    <property type="entry name" value="PRK06080.1-3"/>
    <property type="match status" value="1"/>
</dbReference>
<keyword evidence="11" id="KW-1185">Reference proteome</keyword>
<evidence type="ECO:0000256" key="8">
    <source>
        <dbReference type="HAMAP-Rule" id="MF_01937"/>
    </source>
</evidence>
<dbReference type="EMBL" id="FOLH01000001">
    <property type="protein sequence ID" value="SFB86057.1"/>
    <property type="molecule type" value="Genomic_DNA"/>
</dbReference>
<reference evidence="10 11" key="1">
    <citation type="submission" date="2016-10" db="EMBL/GenBank/DDBJ databases">
        <authorList>
            <person name="de Groot N.N."/>
        </authorList>
    </citation>
    <scope>NUCLEOTIDE SEQUENCE [LARGE SCALE GENOMIC DNA]</scope>
    <source>
        <strain evidence="10 11">DSM 18438</strain>
    </source>
</reference>
<name>A0A1I1EGA8_9GAMM</name>
<dbReference type="Proteomes" id="UP000199058">
    <property type="component" value="Unassembled WGS sequence"/>
</dbReference>
<dbReference type="Pfam" id="PF01040">
    <property type="entry name" value="UbiA"/>
    <property type="match status" value="1"/>
</dbReference>